<keyword evidence="1" id="KW-0812">Transmembrane</keyword>
<keyword evidence="1" id="KW-1133">Transmembrane helix</keyword>
<keyword evidence="3" id="KW-1185">Reference proteome</keyword>
<dbReference type="RefSeq" id="WP_204199011.1">
    <property type="nucleotide sequence ID" value="NZ_JAFEMC010000003.1"/>
</dbReference>
<evidence type="ECO:0000313" key="3">
    <source>
        <dbReference type="Proteomes" id="UP000763641"/>
    </source>
</evidence>
<protein>
    <submittedName>
        <fullName evidence="2">Uncharacterized protein</fullName>
    </submittedName>
</protein>
<comment type="caution">
    <text evidence="2">The sequence shown here is derived from an EMBL/GenBank/DDBJ whole genome shotgun (WGS) entry which is preliminary data.</text>
</comment>
<feature type="transmembrane region" description="Helical" evidence="1">
    <location>
        <begin position="78"/>
        <end position="105"/>
    </location>
</feature>
<dbReference type="EMBL" id="JAFEMC010000003">
    <property type="protein sequence ID" value="MBM6576901.1"/>
    <property type="molecule type" value="Genomic_DNA"/>
</dbReference>
<dbReference type="Proteomes" id="UP000763641">
    <property type="component" value="Unassembled WGS sequence"/>
</dbReference>
<evidence type="ECO:0000256" key="1">
    <source>
        <dbReference type="SAM" id="Phobius"/>
    </source>
</evidence>
<accession>A0ABS2D9Z9</accession>
<reference evidence="2 3" key="1">
    <citation type="submission" date="2020-12" db="EMBL/GenBank/DDBJ databases">
        <title>Sphingomonas sp.</title>
        <authorList>
            <person name="Kim M.K."/>
        </authorList>
    </citation>
    <scope>NUCLEOTIDE SEQUENCE [LARGE SCALE GENOMIC DNA]</scope>
    <source>
        <strain evidence="2 3">BT552</strain>
    </source>
</reference>
<organism evidence="2 3">
    <name type="scientific">Sphingomonas longa</name>
    <dbReference type="NCBI Taxonomy" id="2778730"/>
    <lineage>
        <taxon>Bacteria</taxon>
        <taxon>Pseudomonadati</taxon>
        <taxon>Pseudomonadota</taxon>
        <taxon>Alphaproteobacteria</taxon>
        <taxon>Sphingomonadales</taxon>
        <taxon>Sphingomonadaceae</taxon>
        <taxon>Sphingomonas</taxon>
    </lineage>
</organism>
<keyword evidence="1" id="KW-0472">Membrane</keyword>
<gene>
    <name evidence="2" type="ORF">ILT43_10990</name>
</gene>
<evidence type="ECO:0000313" key="2">
    <source>
        <dbReference type="EMBL" id="MBM6576901.1"/>
    </source>
</evidence>
<sequence length="129" mass="14157">MSEPPPPRYRVVERGRRLEVIDTRAAPVDPVPAPKLFPRQMRFDGGGEITTRTFYDAKGPRTIRLDSVSAATIGRVKIVALFALFAFIAAAVATPWLLAIPFALFNKGVRKPARDGITRWLDGIVARGG</sequence>
<proteinExistence type="predicted"/>
<name>A0ABS2D9Z9_9SPHN</name>